<comment type="caution">
    <text evidence="2">The sequence shown here is derived from an EMBL/GenBank/DDBJ whole genome shotgun (WGS) entry which is preliminary data.</text>
</comment>
<organism evidence="2 3">
    <name type="scientific">Crotalaria pallida</name>
    <name type="common">Smooth rattlebox</name>
    <name type="synonym">Crotalaria striata</name>
    <dbReference type="NCBI Taxonomy" id="3830"/>
    <lineage>
        <taxon>Eukaryota</taxon>
        <taxon>Viridiplantae</taxon>
        <taxon>Streptophyta</taxon>
        <taxon>Embryophyta</taxon>
        <taxon>Tracheophyta</taxon>
        <taxon>Spermatophyta</taxon>
        <taxon>Magnoliopsida</taxon>
        <taxon>eudicotyledons</taxon>
        <taxon>Gunneridae</taxon>
        <taxon>Pentapetalae</taxon>
        <taxon>rosids</taxon>
        <taxon>fabids</taxon>
        <taxon>Fabales</taxon>
        <taxon>Fabaceae</taxon>
        <taxon>Papilionoideae</taxon>
        <taxon>50 kb inversion clade</taxon>
        <taxon>genistoids sensu lato</taxon>
        <taxon>core genistoids</taxon>
        <taxon>Crotalarieae</taxon>
        <taxon>Crotalaria</taxon>
    </lineage>
</organism>
<name>A0AAN9E7I0_CROPI</name>
<dbReference type="AlphaFoldDB" id="A0AAN9E7I0"/>
<feature type="compositionally biased region" description="Polar residues" evidence="1">
    <location>
        <begin position="104"/>
        <end position="120"/>
    </location>
</feature>
<feature type="compositionally biased region" description="Polar residues" evidence="1">
    <location>
        <begin position="24"/>
        <end position="34"/>
    </location>
</feature>
<accession>A0AAN9E7I0</accession>
<gene>
    <name evidence="2" type="ORF">RIF29_39436</name>
</gene>
<dbReference type="Proteomes" id="UP001372338">
    <property type="component" value="Unassembled WGS sequence"/>
</dbReference>
<evidence type="ECO:0000313" key="3">
    <source>
        <dbReference type="Proteomes" id="UP001372338"/>
    </source>
</evidence>
<proteinExistence type="predicted"/>
<protein>
    <submittedName>
        <fullName evidence="2">Uncharacterized protein</fullName>
    </submittedName>
</protein>
<sequence>MVAVGATQVRQTSETVCNTIGLISTSDDTRTGANPSIGVIPNSGANHRATREAVKDLEQVLETVLENAGKGIETGSVGSEAAKDTGPSGMNDVVDPSQEDNDQDGQWTPVVTRSKAQIRS</sequence>
<keyword evidence="3" id="KW-1185">Reference proteome</keyword>
<reference evidence="2 3" key="1">
    <citation type="submission" date="2024-01" db="EMBL/GenBank/DDBJ databases">
        <title>The genomes of 5 underutilized Papilionoideae crops provide insights into root nodulation and disease resistanc.</title>
        <authorList>
            <person name="Yuan L."/>
        </authorList>
    </citation>
    <scope>NUCLEOTIDE SEQUENCE [LARGE SCALE GENOMIC DNA]</scope>
    <source>
        <strain evidence="2">ZHUSHIDOU_FW_LH</strain>
        <tissue evidence="2">Leaf</tissue>
    </source>
</reference>
<evidence type="ECO:0000313" key="2">
    <source>
        <dbReference type="EMBL" id="KAK7244612.1"/>
    </source>
</evidence>
<feature type="region of interest" description="Disordered" evidence="1">
    <location>
        <begin position="24"/>
        <end position="45"/>
    </location>
</feature>
<feature type="region of interest" description="Disordered" evidence="1">
    <location>
        <begin position="70"/>
        <end position="120"/>
    </location>
</feature>
<evidence type="ECO:0000256" key="1">
    <source>
        <dbReference type="SAM" id="MobiDB-lite"/>
    </source>
</evidence>
<dbReference type="EMBL" id="JAYWIO010000008">
    <property type="protein sequence ID" value="KAK7244612.1"/>
    <property type="molecule type" value="Genomic_DNA"/>
</dbReference>